<organism evidence="1 2">
    <name type="scientific">Ensete ventricosum</name>
    <name type="common">Abyssinian banana</name>
    <name type="synonym">Musa ensete</name>
    <dbReference type="NCBI Taxonomy" id="4639"/>
    <lineage>
        <taxon>Eukaryota</taxon>
        <taxon>Viridiplantae</taxon>
        <taxon>Streptophyta</taxon>
        <taxon>Embryophyta</taxon>
        <taxon>Tracheophyta</taxon>
        <taxon>Spermatophyta</taxon>
        <taxon>Magnoliopsida</taxon>
        <taxon>Liliopsida</taxon>
        <taxon>Zingiberales</taxon>
        <taxon>Musaceae</taxon>
        <taxon>Ensete</taxon>
    </lineage>
</organism>
<sequence length="143" mass="15336">MANVVSLSHTALGSYSSRPIRASSNGSLSALAAPLIESVPKSGGPAILELPLNKIRRPLMRTRANDPEKVNELMESIRLIGLQEPETYRRKPCGGGKGCGLGLAPRAVVRDNIDVLEVDGVYYGITCDELESVASHKLLHQCT</sequence>
<dbReference type="InterPro" id="IPR016692">
    <property type="entry name" value="Sulfiredoxin"/>
</dbReference>
<dbReference type="Proteomes" id="UP000287651">
    <property type="component" value="Unassembled WGS sequence"/>
</dbReference>
<reference evidence="1 2" key="1">
    <citation type="journal article" date="2014" name="Agronomy (Basel)">
        <title>A Draft Genome Sequence for Ensete ventricosum, the Drought-Tolerant Tree Against Hunger.</title>
        <authorList>
            <person name="Harrison J."/>
            <person name="Moore K.A."/>
            <person name="Paszkiewicz K."/>
            <person name="Jones T."/>
            <person name="Grant M."/>
            <person name="Ambacheew D."/>
            <person name="Muzemil S."/>
            <person name="Studholme D.J."/>
        </authorList>
    </citation>
    <scope>NUCLEOTIDE SEQUENCE [LARGE SCALE GENOMIC DNA]</scope>
</reference>
<evidence type="ECO:0000313" key="2">
    <source>
        <dbReference type="Proteomes" id="UP000287651"/>
    </source>
</evidence>
<dbReference type="PANTHER" id="PTHR21348">
    <property type="match status" value="1"/>
</dbReference>
<gene>
    <name evidence="1" type="ORF">B296_00012086</name>
</gene>
<dbReference type="PANTHER" id="PTHR21348:SF2">
    <property type="entry name" value="SULFIREDOXIN-1"/>
    <property type="match status" value="1"/>
</dbReference>
<protein>
    <recommendedName>
        <fullName evidence="3">Sulfiredoxin</fullName>
    </recommendedName>
</protein>
<dbReference type="SUPFAM" id="SSF110849">
    <property type="entry name" value="ParB/Sulfiredoxin"/>
    <property type="match status" value="1"/>
</dbReference>
<dbReference type="AlphaFoldDB" id="A0A426Z2C5"/>
<dbReference type="GO" id="GO:0005737">
    <property type="term" value="C:cytoplasm"/>
    <property type="evidence" value="ECO:0007669"/>
    <property type="project" value="TreeGrafter"/>
</dbReference>
<name>A0A426Z2C5_ENSVE</name>
<evidence type="ECO:0008006" key="3">
    <source>
        <dbReference type="Google" id="ProtNLM"/>
    </source>
</evidence>
<evidence type="ECO:0000313" key="1">
    <source>
        <dbReference type="EMBL" id="RRT58126.1"/>
    </source>
</evidence>
<accession>A0A426Z2C5</accession>
<dbReference type="GO" id="GO:0032542">
    <property type="term" value="F:sulfiredoxin activity"/>
    <property type="evidence" value="ECO:0007669"/>
    <property type="project" value="InterPro"/>
</dbReference>
<dbReference type="InterPro" id="IPR036086">
    <property type="entry name" value="ParB/Sulfiredoxin_sf"/>
</dbReference>
<comment type="caution">
    <text evidence="1">The sequence shown here is derived from an EMBL/GenBank/DDBJ whole genome shotgun (WGS) entry which is preliminary data.</text>
</comment>
<proteinExistence type="predicted"/>
<dbReference type="EMBL" id="AMZH03008836">
    <property type="protein sequence ID" value="RRT58126.1"/>
    <property type="molecule type" value="Genomic_DNA"/>
</dbReference>
<dbReference type="Gene3D" id="3.90.1530.10">
    <property type="entry name" value="Conserved hypothetical protein from pyrococcus furiosus pfu- 392566-001, ParB domain"/>
    <property type="match status" value="1"/>
</dbReference>
<dbReference type="GO" id="GO:0034599">
    <property type="term" value="P:cellular response to oxidative stress"/>
    <property type="evidence" value="ECO:0007669"/>
    <property type="project" value="TreeGrafter"/>
</dbReference>